<name>A0ABY0FND6_9PLEO</name>
<evidence type="ECO:0000313" key="3">
    <source>
        <dbReference type="Proteomes" id="UP000293195"/>
    </source>
</evidence>
<reference evidence="3" key="1">
    <citation type="journal article" date="2019" name="bioRxiv">
        <title>Genomics, evolutionary history and diagnostics of the Alternaria alternata species group including apple and Asian pear pathotypes.</title>
        <authorList>
            <person name="Armitage A.D."/>
            <person name="Cockerton H.M."/>
            <person name="Sreenivasaprasad S."/>
            <person name="Woodhall J.W."/>
            <person name="Lane C.R."/>
            <person name="Harrison R.J."/>
            <person name="Clarkson J.P."/>
        </authorList>
    </citation>
    <scope>NUCLEOTIDE SEQUENCE [LARGE SCALE GENOMIC DNA]</scope>
    <source>
        <strain evidence="3">FERA 635</strain>
    </source>
</reference>
<feature type="compositionally biased region" description="Gly residues" evidence="1">
    <location>
        <begin position="207"/>
        <end position="235"/>
    </location>
</feature>
<proteinExistence type="predicted"/>
<organism evidence="2 3">
    <name type="scientific">Alternaria tenuissima</name>
    <dbReference type="NCBI Taxonomy" id="119927"/>
    <lineage>
        <taxon>Eukaryota</taxon>
        <taxon>Fungi</taxon>
        <taxon>Dikarya</taxon>
        <taxon>Ascomycota</taxon>
        <taxon>Pezizomycotina</taxon>
        <taxon>Dothideomycetes</taxon>
        <taxon>Pleosporomycetidae</taxon>
        <taxon>Pleosporales</taxon>
        <taxon>Pleosporineae</taxon>
        <taxon>Pleosporaceae</taxon>
        <taxon>Alternaria</taxon>
        <taxon>Alternaria sect. Alternaria</taxon>
        <taxon>Alternaria alternata complex</taxon>
    </lineage>
</organism>
<feature type="region of interest" description="Disordered" evidence="1">
    <location>
        <begin position="179"/>
        <end position="243"/>
    </location>
</feature>
<keyword evidence="3" id="KW-1185">Reference proteome</keyword>
<feature type="compositionally biased region" description="Acidic residues" evidence="1">
    <location>
        <begin position="185"/>
        <end position="203"/>
    </location>
</feature>
<dbReference type="Proteomes" id="UP000293195">
    <property type="component" value="Unassembled WGS sequence"/>
</dbReference>
<protein>
    <recommendedName>
        <fullName evidence="4">Zn(2)-C6 fungal-type domain-containing protein</fullName>
    </recommendedName>
</protein>
<comment type="caution">
    <text evidence="2">The sequence shown here is derived from an EMBL/GenBank/DDBJ whole genome shotgun (WGS) entry which is preliminary data.</text>
</comment>
<evidence type="ECO:0000256" key="1">
    <source>
        <dbReference type="SAM" id="MobiDB-lite"/>
    </source>
</evidence>
<gene>
    <name evidence="2" type="ORF">AA0119_g13536</name>
</gene>
<accession>A0ABY0FND6</accession>
<dbReference type="EMBL" id="PDXF01000345">
    <property type="protein sequence ID" value="RYN78875.1"/>
    <property type="molecule type" value="Genomic_DNA"/>
</dbReference>
<evidence type="ECO:0008006" key="4">
    <source>
        <dbReference type="Google" id="ProtNLM"/>
    </source>
</evidence>
<sequence>MVFYPLPKYISKTVLKKADPYEWSERDKRVSEVATTPTCLRCAQNVATGKKLCKKPEQKRCGHCVKGNRGGCFLVPGDMVGKLNRLYRLRVKYDTAVSNSNNPRISATVLGAGAKLARCQRQFNLELATRRRTAAHTGTPMGVPTQIPKTSADFLSLILVEQRRIAGALEQVVKHMAHSNGMAGEGDDTDDSDDPSTLGDDESQAGGSEGAGGSDSGSGGGEEDGTGGGGGGEGVEGVEGDGD</sequence>
<evidence type="ECO:0000313" key="2">
    <source>
        <dbReference type="EMBL" id="RYN78875.1"/>
    </source>
</evidence>